<dbReference type="RefSeq" id="WP_339095984.1">
    <property type="nucleotide sequence ID" value="NZ_CP149782.1"/>
</dbReference>
<gene>
    <name evidence="1" type="ORF">WDJ50_01415</name>
</gene>
<accession>A0AAU6Q379</accession>
<sequence>MAHRAVAEALSGEKPLHLSPDFVLAWLSRHGYVVEALNDDGSLGYELTARSEQAMTLAQP</sequence>
<proteinExistence type="predicted"/>
<evidence type="ECO:0000313" key="1">
    <source>
        <dbReference type="EMBL" id="WYF44801.1"/>
    </source>
</evidence>
<name>A0AAU6Q379_9DEIO</name>
<reference evidence="1" key="1">
    <citation type="submission" date="2024-03" db="EMBL/GenBank/DDBJ databases">
        <title>Deinococcus weizhi sp. nov., isolated from human skin.</title>
        <authorList>
            <person name="Wei Z."/>
            <person name="Tian F."/>
            <person name="Yang C."/>
            <person name="Xin L.T."/>
            <person name="Wen Z.J."/>
            <person name="Lan K.C."/>
            <person name="Yu L."/>
            <person name="Zhe W."/>
            <person name="Dan F.D."/>
            <person name="Jun W."/>
            <person name="Rui Z."/>
            <person name="Yong X.J."/>
            <person name="Ting Y."/>
            <person name="Wei X."/>
            <person name="Xu Z.G."/>
            <person name="Xin Z."/>
            <person name="Dong F.G."/>
            <person name="Ni X.M."/>
            <person name="Zheng M.G."/>
            <person name="Chun Y."/>
            <person name="Qian W.X."/>
        </authorList>
    </citation>
    <scope>NUCLEOTIDE SEQUENCE</scope>
    <source>
        <strain evidence="1">VB142</strain>
    </source>
</reference>
<organism evidence="1">
    <name type="scientific">Deinococcus sp. VB142</name>
    <dbReference type="NCBI Taxonomy" id="3112952"/>
    <lineage>
        <taxon>Bacteria</taxon>
        <taxon>Thermotogati</taxon>
        <taxon>Deinococcota</taxon>
        <taxon>Deinococci</taxon>
        <taxon>Deinococcales</taxon>
        <taxon>Deinococcaceae</taxon>
        <taxon>Deinococcus</taxon>
    </lineage>
</organism>
<dbReference type="AlphaFoldDB" id="A0AAU6Q379"/>
<dbReference type="EMBL" id="CP149782">
    <property type="protein sequence ID" value="WYF44801.1"/>
    <property type="molecule type" value="Genomic_DNA"/>
</dbReference>
<protein>
    <submittedName>
        <fullName evidence="1">Uncharacterized protein</fullName>
    </submittedName>
</protein>